<dbReference type="InterPro" id="IPR006076">
    <property type="entry name" value="FAD-dep_OxRdtase"/>
</dbReference>
<feature type="region of interest" description="Disordered" evidence="1">
    <location>
        <begin position="19"/>
        <end position="41"/>
    </location>
</feature>
<dbReference type="InterPro" id="IPR036188">
    <property type="entry name" value="FAD/NAD-bd_sf"/>
</dbReference>
<gene>
    <name evidence="3" type="ORF">ASPSYDRAFT_80789</name>
</gene>
<dbReference type="GeneID" id="63767131"/>
<evidence type="ECO:0000313" key="3">
    <source>
        <dbReference type="EMBL" id="OJJ56231.1"/>
    </source>
</evidence>
<dbReference type="PANTHER" id="PTHR13847:SF213">
    <property type="entry name" value="DEPENDENT OXIDOREDUCTASE, PUTATIVE-RELATED"/>
    <property type="match status" value="1"/>
</dbReference>
<name>A0A1L9TA09_9EURO</name>
<protein>
    <recommendedName>
        <fullName evidence="2">FAD dependent oxidoreductase domain-containing protein</fullName>
    </recommendedName>
</protein>
<dbReference type="OrthoDB" id="512662at2759"/>
<dbReference type="AlphaFoldDB" id="A0A1L9TA09"/>
<dbReference type="RefSeq" id="XP_040700037.1">
    <property type="nucleotide sequence ID" value="XM_040851058.1"/>
</dbReference>
<evidence type="ECO:0000256" key="1">
    <source>
        <dbReference type="SAM" id="MobiDB-lite"/>
    </source>
</evidence>
<organism evidence="3 4">
    <name type="scientific">Aspergillus sydowii CBS 593.65</name>
    <dbReference type="NCBI Taxonomy" id="1036612"/>
    <lineage>
        <taxon>Eukaryota</taxon>
        <taxon>Fungi</taxon>
        <taxon>Dikarya</taxon>
        <taxon>Ascomycota</taxon>
        <taxon>Pezizomycotina</taxon>
        <taxon>Eurotiomycetes</taxon>
        <taxon>Eurotiomycetidae</taxon>
        <taxon>Eurotiales</taxon>
        <taxon>Aspergillaceae</taxon>
        <taxon>Aspergillus</taxon>
        <taxon>Aspergillus subgen. Nidulantes</taxon>
    </lineage>
</organism>
<evidence type="ECO:0000313" key="4">
    <source>
        <dbReference type="Proteomes" id="UP000184356"/>
    </source>
</evidence>
<dbReference type="PANTHER" id="PTHR13847">
    <property type="entry name" value="SARCOSINE DEHYDROGENASE-RELATED"/>
    <property type="match status" value="1"/>
</dbReference>
<dbReference type="GO" id="GO:0005737">
    <property type="term" value="C:cytoplasm"/>
    <property type="evidence" value="ECO:0007669"/>
    <property type="project" value="TreeGrafter"/>
</dbReference>
<dbReference type="Pfam" id="PF01266">
    <property type="entry name" value="DAO"/>
    <property type="match status" value="1"/>
</dbReference>
<dbReference type="SUPFAM" id="SSF51905">
    <property type="entry name" value="FAD/NAD(P)-binding domain"/>
    <property type="match status" value="1"/>
</dbReference>
<dbReference type="EMBL" id="KV878591">
    <property type="protein sequence ID" value="OJJ56231.1"/>
    <property type="molecule type" value="Genomic_DNA"/>
</dbReference>
<dbReference type="Gene3D" id="3.50.50.60">
    <property type="entry name" value="FAD/NAD(P)-binding domain"/>
    <property type="match status" value="1"/>
</dbReference>
<dbReference type="VEuPathDB" id="FungiDB:ASPSYDRAFT_80789"/>
<dbReference type="Proteomes" id="UP000184356">
    <property type="component" value="Unassembled WGS sequence"/>
</dbReference>
<reference evidence="4" key="1">
    <citation type="journal article" date="2017" name="Genome Biol.">
        <title>Comparative genomics reveals high biological diversity and specific adaptations in the industrially and medically important fungal genus Aspergillus.</title>
        <authorList>
            <person name="de Vries R.P."/>
            <person name="Riley R."/>
            <person name="Wiebenga A."/>
            <person name="Aguilar-Osorio G."/>
            <person name="Amillis S."/>
            <person name="Uchima C.A."/>
            <person name="Anderluh G."/>
            <person name="Asadollahi M."/>
            <person name="Askin M."/>
            <person name="Barry K."/>
            <person name="Battaglia E."/>
            <person name="Bayram O."/>
            <person name="Benocci T."/>
            <person name="Braus-Stromeyer S.A."/>
            <person name="Caldana C."/>
            <person name="Canovas D."/>
            <person name="Cerqueira G.C."/>
            <person name="Chen F."/>
            <person name="Chen W."/>
            <person name="Choi C."/>
            <person name="Clum A."/>
            <person name="Dos Santos R.A."/>
            <person name="Damasio A.R."/>
            <person name="Diallinas G."/>
            <person name="Emri T."/>
            <person name="Fekete E."/>
            <person name="Flipphi M."/>
            <person name="Freyberg S."/>
            <person name="Gallo A."/>
            <person name="Gournas C."/>
            <person name="Habgood R."/>
            <person name="Hainaut M."/>
            <person name="Harispe M.L."/>
            <person name="Henrissat B."/>
            <person name="Hilden K.S."/>
            <person name="Hope R."/>
            <person name="Hossain A."/>
            <person name="Karabika E."/>
            <person name="Karaffa L."/>
            <person name="Karanyi Z."/>
            <person name="Krasevec N."/>
            <person name="Kuo A."/>
            <person name="Kusch H."/>
            <person name="LaButti K."/>
            <person name="Lagendijk E.L."/>
            <person name="Lapidus A."/>
            <person name="Levasseur A."/>
            <person name="Lindquist E."/>
            <person name="Lipzen A."/>
            <person name="Logrieco A.F."/>
            <person name="MacCabe A."/>
            <person name="Maekelae M.R."/>
            <person name="Malavazi I."/>
            <person name="Melin P."/>
            <person name="Meyer V."/>
            <person name="Mielnichuk N."/>
            <person name="Miskei M."/>
            <person name="Molnar A.P."/>
            <person name="Mule G."/>
            <person name="Ngan C.Y."/>
            <person name="Orejas M."/>
            <person name="Orosz E."/>
            <person name="Ouedraogo J.P."/>
            <person name="Overkamp K.M."/>
            <person name="Park H.-S."/>
            <person name="Perrone G."/>
            <person name="Piumi F."/>
            <person name="Punt P.J."/>
            <person name="Ram A.F."/>
            <person name="Ramon A."/>
            <person name="Rauscher S."/>
            <person name="Record E."/>
            <person name="Riano-Pachon D.M."/>
            <person name="Robert V."/>
            <person name="Roehrig J."/>
            <person name="Ruller R."/>
            <person name="Salamov A."/>
            <person name="Salih N.S."/>
            <person name="Samson R.A."/>
            <person name="Sandor E."/>
            <person name="Sanguinetti M."/>
            <person name="Schuetze T."/>
            <person name="Sepcic K."/>
            <person name="Shelest E."/>
            <person name="Sherlock G."/>
            <person name="Sophianopoulou V."/>
            <person name="Squina F.M."/>
            <person name="Sun H."/>
            <person name="Susca A."/>
            <person name="Todd R.B."/>
            <person name="Tsang A."/>
            <person name="Unkles S.E."/>
            <person name="van de Wiele N."/>
            <person name="van Rossen-Uffink D."/>
            <person name="Oliveira J.V."/>
            <person name="Vesth T.C."/>
            <person name="Visser J."/>
            <person name="Yu J.-H."/>
            <person name="Zhou M."/>
            <person name="Andersen M.R."/>
            <person name="Archer D.B."/>
            <person name="Baker S.E."/>
            <person name="Benoit I."/>
            <person name="Brakhage A.A."/>
            <person name="Braus G.H."/>
            <person name="Fischer R."/>
            <person name="Frisvad J.C."/>
            <person name="Goldman G.H."/>
            <person name="Houbraken J."/>
            <person name="Oakley B."/>
            <person name="Pocsi I."/>
            <person name="Scazzocchio C."/>
            <person name="Seiboth B."/>
            <person name="vanKuyk P.A."/>
            <person name="Wortman J."/>
            <person name="Dyer P.S."/>
            <person name="Grigoriev I.V."/>
        </authorList>
    </citation>
    <scope>NUCLEOTIDE SEQUENCE [LARGE SCALE GENOMIC DNA]</scope>
    <source>
        <strain evidence="4">CBS 593.65</strain>
    </source>
</reference>
<sequence length="496" mass="54564">MADPELPPELLAKLLGQIRQDPGSPRPNPTVAAWHDPPHPLADVQSETMPQTVDFAVLGSGITGCSVAKSLLENKLSGNKTVAVFDARRLTTGATSRNGGFLMGHAATFFAPFANAFGVESAVQIARFVGRTLDEIRNVAKEEGLHEECQIRDVQVLITCEDEKDLGEKGESFRMYQEHVPEFRETYLPISKEDAENTHGLKNIAGAFITKSRVFWPYRLVTGLLQRLLKQYPQRFSIETNTPVTSVKVSPEDSAYPYLLTTPRGVIRAAKVFHCTNGFTGHLLPKLRGPIYPCRLTMSCSEPGPQFGNRPVAWLWHVPQAFDRETGLVEQGLYWMQQNAESGDLFYGGDKQKLDEMITSNDTNVSIDAARNLKTLLPQRIFAKGWSDPATDAALSSMDPHHTWCGILGMTADQVPVVGSVPVSLSGRDIEGGEWIAAGFNGYGMGQCWSAGEAIARMALGEPKPEWLPDIYLSTEQRLTGPPMTAEAALKSFFER</sequence>
<dbReference type="Gene3D" id="3.30.9.10">
    <property type="entry name" value="D-Amino Acid Oxidase, subunit A, domain 2"/>
    <property type="match status" value="1"/>
</dbReference>
<proteinExistence type="predicted"/>
<accession>A0A1L9TA09</accession>
<evidence type="ECO:0000259" key="2">
    <source>
        <dbReference type="Pfam" id="PF01266"/>
    </source>
</evidence>
<feature type="domain" description="FAD dependent oxidoreductase" evidence="2">
    <location>
        <begin position="54"/>
        <end position="458"/>
    </location>
</feature>
<keyword evidence="4" id="KW-1185">Reference proteome</keyword>